<sequence>MCIVADSVKDVSNTKIASFHGAYTLDDGKTIIPAQLVVYSANVDSNANMNAFILPVYNPGNDYHNIIPLDFSKMPDFFSNLESIYDRWFPDRKVKAQSYGMISLSNSFDMEPLPVFKVGDYKFSIMPSKLDFNRIDRSQLNVSPTAKTAVDAHSNDYSFIVYQFFQKGQLEITPFGYLCQPCREHAMVVPTIHGHPHDNVPTVGLGYVPNMFVSYSSDFENTAEYDHEIYTIIKNPNQTPIINKNDVVDMDKLLRGINKDYMGRKIRVYVPKSFIPNKFKINGYNENRNILVKPDGYVFVKDLVYDRT</sequence>
<evidence type="ECO:0000313" key="1">
    <source>
        <dbReference type="EMBL" id="QKU33442.1"/>
    </source>
</evidence>
<organism evidence="1">
    <name type="scientific">Tupanvirus deep ocean</name>
    <dbReference type="NCBI Taxonomy" id="2126984"/>
    <lineage>
        <taxon>Viruses</taxon>
        <taxon>Varidnaviria</taxon>
        <taxon>Bamfordvirae</taxon>
        <taxon>Nucleocytoviricota</taxon>
        <taxon>Megaviricetes</taxon>
        <taxon>Imitervirales</taxon>
        <taxon>Mimiviridae</taxon>
        <taxon>Megamimivirinae</taxon>
        <taxon>Tupanvirus</taxon>
        <taxon>Tupanvirus altamarinense</taxon>
    </lineage>
</organism>
<reference evidence="1" key="1">
    <citation type="submission" date="2017-06" db="EMBL/GenBank/DDBJ databases">
        <authorList>
            <person name="Assis F.L."/>
            <person name="Abrahao J.S."/>
            <person name="Silva L."/>
            <person name="Khalil J.B."/>
            <person name="Rodrigues R."/>
            <person name="Silva L.S."/>
            <person name="Boratto P."/>
            <person name="Andrade M."/>
            <person name="Kroon E.G."/>
            <person name="Ribeiro B."/>
            <person name="Bergier I."/>
            <person name="Seligmann H."/>
            <person name="Ghigo E."/>
            <person name="Colson P."/>
            <person name="Levasseur A."/>
            <person name="Raoult D."/>
            <person name="Scola B.L."/>
        </authorList>
    </citation>
    <scope>NUCLEOTIDE SEQUENCE</scope>
    <source>
        <strain evidence="1">Deep ocean</strain>
    </source>
</reference>
<dbReference type="GeneID" id="80516731"/>
<dbReference type="EMBL" id="MF405918">
    <property type="protein sequence ID" value="QKU33442.1"/>
    <property type="molecule type" value="Genomic_DNA"/>
</dbReference>
<proteinExistence type="predicted"/>
<name>A0A6N1NRH6_9VIRU</name>
<reference evidence="1" key="2">
    <citation type="journal article" date="2018" name="Nat. Commun.">
        <title>Tailed giant Tupanvirus possesses the most complete translational apparatus of the known virosphere.</title>
        <authorList>
            <person name="Abrahao J."/>
            <person name="Silva L."/>
            <person name="Silva L.S."/>
            <person name="Khalil J.Y.B."/>
            <person name="Rodrigues R."/>
            <person name="Arantes T."/>
            <person name="Assis F."/>
            <person name="Boratto P."/>
            <person name="Andrade M."/>
            <person name="Kroon E.G."/>
            <person name="Ribeiro B."/>
            <person name="Bergier I."/>
            <person name="Seligmann H."/>
            <person name="Ghigo E."/>
            <person name="Colson P."/>
            <person name="Levasseur A."/>
            <person name="Kroemer G."/>
            <person name="Raoult D."/>
            <person name="La Scola B."/>
        </authorList>
    </citation>
    <scope>NUCLEOTIDE SEQUENCE [LARGE SCALE GENOMIC DNA]</scope>
    <source>
        <strain evidence="1">Deep ocean</strain>
    </source>
</reference>
<dbReference type="RefSeq" id="YP_010780040.1">
    <property type="nucleotide sequence ID" value="NC_075038.1"/>
</dbReference>
<protein>
    <submittedName>
        <fullName evidence="1">Uncharacterized protein</fullName>
    </submittedName>
</protein>
<dbReference type="KEGG" id="vg:80516731"/>
<accession>A0A6N1NRH6</accession>